<protein>
    <submittedName>
        <fullName evidence="2">Uncharacterized protein</fullName>
    </submittedName>
</protein>
<feature type="transmembrane region" description="Helical" evidence="1">
    <location>
        <begin position="302"/>
        <end position="326"/>
    </location>
</feature>
<evidence type="ECO:0000256" key="1">
    <source>
        <dbReference type="SAM" id="Phobius"/>
    </source>
</evidence>
<feature type="transmembrane region" description="Helical" evidence="1">
    <location>
        <begin position="412"/>
        <end position="430"/>
    </location>
</feature>
<evidence type="ECO:0000313" key="3">
    <source>
        <dbReference type="Proteomes" id="UP001620645"/>
    </source>
</evidence>
<sequence length="453" mass="48841">MCVLLTFANDGGGAIPTAASSSAQFLLDTALPVPPPVSCPGTCGWWPPSTSALPGTLATTTTAQQWQQQQHELLGGGDDEATMVELIFAHCKPCPWGTRRLPSSSSAFSSPAGVPSPSLPSSLCHPCEVPLPTIDYLFLLFHALLPFVVNHLAICHHSARRLRHSPRLLPLTLCQLGCALIECSLAFVGALLLFRPFGHLRTFGCQRDGKLAEWYSLFNNPVLQYTRVLHCASELVYPLYSLPFAIYALNLLTLLSLRALLHCVVAAFSRRTVLPNGPFYAALWALPLLALAHALLSGVLHALFPFIALLVALVHLVVHLSAAASANSATTVGKMFLLLFRVNTNSTSRDHRGHSSSIGGFRHGQLPLWLPLLVHVLLFGYALFTLCIVFGAPNTGQSDEFIGKHFGGSWPPFLLILCGLLPVPTLFFILTIRLTTPGGICAAALANRRLSSE</sequence>
<comment type="caution">
    <text evidence="2">The sequence shown here is derived from an EMBL/GenBank/DDBJ whole genome shotgun (WGS) entry which is preliminary data.</text>
</comment>
<keyword evidence="3" id="KW-1185">Reference proteome</keyword>
<proteinExistence type="predicted"/>
<feature type="transmembrane region" description="Helical" evidence="1">
    <location>
        <begin position="168"/>
        <end position="194"/>
    </location>
</feature>
<dbReference type="Pfam" id="PF05571">
    <property type="entry name" value="JAMP"/>
    <property type="match status" value="1"/>
</dbReference>
<dbReference type="AlphaFoldDB" id="A0ABD2J944"/>
<feature type="transmembrane region" description="Helical" evidence="1">
    <location>
        <begin position="368"/>
        <end position="392"/>
    </location>
</feature>
<dbReference type="PANTHER" id="PTHR12740:SF4">
    <property type="entry name" value="JNK1_MAPK8-ASSOCIATED MEMBRANE PROTEIN"/>
    <property type="match status" value="1"/>
</dbReference>
<feature type="transmembrane region" description="Helical" evidence="1">
    <location>
        <begin position="279"/>
        <end position="296"/>
    </location>
</feature>
<name>A0ABD2J944_HETSC</name>
<feature type="transmembrane region" description="Helical" evidence="1">
    <location>
        <begin position="136"/>
        <end position="156"/>
    </location>
</feature>
<keyword evidence="1" id="KW-1133">Transmembrane helix</keyword>
<reference evidence="2 3" key="1">
    <citation type="submission" date="2024-10" db="EMBL/GenBank/DDBJ databases">
        <authorList>
            <person name="Kim D."/>
        </authorList>
    </citation>
    <scope>NUCLEOTIDE SEQUENCE [LARGE SCALE GENOMIC DNA]</scope>
    <source>
        <strain evidence="2">Taebaek</strain>
    </source>
</reference>
<keyword evidence="1" id="KW-0812">Transmembrane</keyword>
<organism evidence="2 3">
    <name type="scientific">Heterodera schachtii</name>
    <name type="common">Sugarbeet cyst nematode worm</name>
    <name type="synonym">Tylenchus schachtii</name>
    <dbReference type="NCBI Taxonomy" id="97005"/>
    <lineage>
        <taxon>Eukaryota</taxon>
        <taxon>Metazoa</taxon>
        <taxon>Ecdysozoa</taxon>
        <taxon>Nematoda</taxon>
        <taxon>Chromadorea</taxon>
        <taxon>Rhabditida</taxon>
        <taxon>Tylenchina</taxon>
        <taxon>Tylenchomorpha</taxon>
        <taxon>Tylenchoidea</taxon>
        <taxon>Heteroderidae</taxon>
        <taxon>Heteroderinae</taxon>
        <taxon>Heterodera</taxon>
    </lineage>
</organism>
<dbReference type="Proteomes" id="UP001620645">
    <property type="component" value="Unassembled WGS sequence"/>
</dbReference>
<dbReference type="InterPro" id="IPR008485">
    <property type="entry name" value="JAMP"/>
</dbReference>
<gene>
    <name evidence="2" type="ORF">niasHS_005306</name>
</gene>
<keyword evidence="1" id="KW-0472">Membrane</keyword>
<dbReference type="EMBL" id="JBICCN010000185">
    <property type="protein sequence ID" value="KAL3087067.1"/>
    <property type="molecule type" value="Genomic_DNA"/>
</dbReference>
<feature type="transmembrane region" description="Helical" evidence="1">
    <location>
        <begin position="244"/>
        <end position="267"/>
    </location>
</feature>
<evidence type="ECO:0000313" key="2">
    <source>
        <dbReference type="EMBL" id="KAL3087067.1"/>
    </source>
</evidence>
<accession>A0ABD2J944</accession>
<dbReference type="PANTHER" id="PTHR12740">
    <property type="entry name" value="JNK1/MAPK8-ASSOCIATED MEMBRANE PROTEIN"/>
    <property type="match status" value="1"/>
</dbReference>